<evidence type="ECO:0000259" key="3">
    <source>
        <dbReference type="Pfam" id="PF00372"/>
    </source>
</evidence>
<dbReference type="InterPro" id="IPR008922">
    <property type="entry name" value="Di-copper_centre_dom_sf"/>
</dbReference>
<dbReference type="Pfam" id="PF03722">
    <property type="entry name" value="Hemocyanin_N"/>
    <property type="match status" value="1"/>
</dbReference>
<accession>A0AAW1D8U7</accession>
<evidence type="ECO:0000259" key="4">
    <source>
        <dbReference type="Pfam" id="PF03722"/>
    </source>
</evidence>
<evidence type="ECO:0000256" key="1">
    <source>
        <dbReference type="ARBA" id="ARBA00022761"/>
    </source>
</evidence>
<evidence type="ECO:0000313" key="7">
    <source>
        <dbReference type="Proteomes" id="UP001461498"/>
    </source>
</evidence>
<keyword evidence="2" id="KW-0732">Signal</keyword>
<sequence>MVTNFFFFCFSFMLMVLENVIASPKVVLFDRTGLEDLIPEDYPLQQKQFDEYLMGYTFESVQDFDLNKIPEDVIRNKDAIENVKSILENEGFTKTGVFDLLDYDMRYQTTSLYDMFSAVLDWKVLKKVVAYMKDKVHPEQLTYALAVTVYHHPRFLRLAPPNWFEVFPNYLLPATSLRELYKSKMEGKNETTVYVNMANQTVHGKNGYFNPFDDVDEESKLKYFRNDMGLSNMFLNWHLHFPTWKNFSASILTESWEDRGHLFYYFHQQLLARYNLERINNRLKPVDRMSWSNVEMSRYIPDLLDNEGVPILGRHTGHPDPHNTWWERIQEMETLEQRIQDVVDSNLLLNKYLHKLEPLREGHEIYQLGNTLLGTDNSSHPEFYGSYFFGGLDTVSIMGKGDIPEHKVPGLFLKMLTSLRDPMFYQFLENTISYVAQYIYTYMNNYQDIDTIYNYEGLKLESVEMNNRLTTYFAYEEIDVTRAVDLADGETIDDVKYRAKVLKLKHRPYTYTINITNNRKSNENDKDVIMFRLFLGPKLDWRGRDFPFSQAKQYFVEVDRFPIELDKGSNVIKRSSLNSTVYVNNGALNYAYVEDRIREGKLKKSDWDLSIFNEISSCGFPNDLMLPKGEKHGTPFRIIGLMTPFKLESQSGVVRDFKSFPLCGQPRFMDHWTGFPFDRVAGINEETFRAPFAVHKEITIYHATKDNKLN</sequence>
<gene>
    <name evidence="6" type="ORF">O3M35_008954</name>
</gene>
<name>A0AAW1D8U7_9HEMI</name>
<dbReference type="GO" id="GO:0005615">
    <property type="term" value="C:extracellular space"/>
    <property type="evidence" value="ECO:0007669"/>
    <property type="project" value="UniProtKB-ARBA"/>
</dbReference>
<dbReference type="InterPro" id="IPR013788">
    <property type="entry name" value="Hemocyanin/hexamerin"/>
</dbReference>
<dbReference type="Gene3D" id="1.10.1280.10">
    <property type="entry name" value="Di-copper center containing domain from catechol oxidase"/>
    <property type="match status" value="1"/>
</dbReference>
<dbReference type="InterPro" id="IPR037020">
    <property type="entry name" value="Hemocyanin_C_sf"/>
</dbReference>
<feature type="signal peptide" evidence="2">
    <location>
        <begin position="1"/>
        <end position="22"/>
    </location>
</feature>
<dbReference type="SUPFAM" id="SSF81296">
    <property type="entry name" value="E set domains"/>
    <property type="match status" value="1"/>
</dbReference>
<dbReference type="InterPro" id="IPR036697">
    <property type="entry name" value="Hemocyanin_N_sf"/>
</dbReference>
<evidence type="ECO:0000313" key="6">
    <source>
        <dbReference type="EMBL" id="KAK9504765.1"/>
    </source>
</evidence>
<dbReference type="SUPFAM" id="SSF48056">
    <property type="entry name" value="Di-copper centre-containing domain"/>
    <property type="match status" value="1"/>
</dbReference>
<dbReference type="InterPro" id="IPR014756">
    <property type="entry name" value="Ig_E-set"/>
</dbReference>
<keyword evidence="1" id="KW-0758">Storage protein</keyword>
<dbReference type="PRINTS" id="PR00187">
    <property type="entry name" value="HAEMOCYANIN"/>
</dbReference>
<feature type="chain" id="PRO_5043990726" evidence="2">
    <location>
        <begin position="23"/>
        <end position="710"/>
    </location>
</feature>
<dbReference type="Gene3D" id="2.60.40.1520">
    <property type="entry name" value="Hemocyanin, C-terminal domain"/>
    <property type="match status" value="1"/>
</dbReference>
<keyword evidence="7" id="KW-1185">Reference proteome</keyword>
<evidence type="ECO:0000259" key="5">
    <source>
        <dbReference type="Pfam" id="PF03723"/>
    </source>
</evidence>
<protein>
    <submittedName>
        <fullName evidence="6">Uncharacterized protein</fullName>
    </submittedName>
</protein>
<dbReference type="Gene3D" id="1.20.1370.10">
    <property type="entry name" value="Hemocyanin, N-terminal domain"/>
    <property type="match status" value="1"/>
</dbReference>
<dbReference type="Pfam" id="PF03723">
    <property type="entry name" value="Hemocyanin_C"/>
    <property type="match status" value="1"/>
</dbReference>
<evidence type="ECO:0000256" key="2">
    <source>
        <dbReference type="SAM" id="SignalP"/>
    </source>
</evidence>
<dbReference type="InterPro" id="IPR005204">
    <property type="entry name" value="Hemocyanin_N"/>
</dbReference>
<dbReference type="GO" id="GO:0045735">
    <property type="term" value="F:nutrient reservoir activity"/>
    <property type="evidence" value="ECO:0007669"/>
    <property type="project" value="UniProtKB-KW"/>
</dbReference>
<feature type="domain" description="Hemocyanin middle" evidence="3">
    <location>
        <begin position="164"/>
        <end position="434"/>
    </location>
</feature>
<feature type="domain" description="Hemocyanin N-terminal" evidence="4">
    <location>
        <begin position="75"/>
        <end position="153"/>
    </location>
</feature>
<dbReference type="SUPFAM" id="SSF48050">
    <property type="entry name" value="Hemocyanin, N-terminal domain"/>
    <property type="match status" value="1"/>
</dbReference>
<dbReference type="Proteomes" id="UP001461498">
    <property type="component" value="Unassembled WGS sequence"/>
</dbReference>
<organism evidence="6 7">
    <name type="scientific">Rhynocoris fuscipes</name>
    <dbReference type="NCBI Taxonomy" id="488301"/>
    <lineage>
        <taxon>Eukaryota</taxon>
        <taxon>Metazoa</taxon>
        <taxon>Ecdysozoa</taxon>
        <taxon>Arthropoda</taxon>
        <taxon>Hexapoda</taxon>
        <taxon>Insecta</taxon>
        <taxon>Pterygota</taxon>
        <taxon>Neoptera</taxon>
        <taxon>Paraneoptera</taxon>
        <taxon>Hemiptera</taxon>
        <taxon>Heteroptera</taxon>
        <taxon>Panheteroptera</taxon>
        <taxon>Cimicomorpha</taxon>
        <taxon>Reduviidae</taxon>
        <taxon>Harpactorinae</taxon>
        <taxon>Harpactorini</taxon>
        <taxon>Rhynocoris</taxon>
    </lineage>
</organism>
<proteinExistence type="predicted"/>
<reference evidence="6 7" key="1">
    <citation type="submission" date="2022-12" db="EMBL/GenBank/DDBJ databases">
        <title>Chromosome-level genome assembly of true bugs.</title>
        <authorList>
            <person name="Ma L."/>
            <person name="Li H."/>
        </authorList>
    </citation>
    <scope>NUCLEOTIDE SEQUENCE [LARGE SCALE GENOMIC DNA]</scope>
    <source>
        <strain evidence="6">Lab_2022b</strain>
    </source>
</reference>
<dbReference type="AlphaFoldDB" id="A0AAW1D8U7"/>
<feature type="domain" description="Hemocyanin C-terminal" evidence="5">
    <location>
        <begin position="454"/>
        <end position="702"/>
    </location>
</feature>
<comment type="caution">
    <text evidence="6">The sequence shown here is derived from an EMBL/GenBank/DDBJ whole genome shotgun (WGS) entry which is preliminary data.</text>
</comment>
<dbReference type="InterPro" id="IPR000896">
    <property type="entry name" value="Hemocyanin/hexamerin_mid_dom"/>
</dbReference>
<dbReference type="InterPro" id="IPR005203">
    <property type="entry name" value="Hemocyanin_C"/>
</dbReference>
<dbReference type="EMBL" id="JAPXFL010000006">
    <property type="protein sequence ID" value="KAK9504765.1"/>
    <property type="molecule type" value="Genomic_DNA"/>
</dbReference>
<dbReference type="PROSITE" id="PS00210">
    <property type="entry name" value="HEMOCYANIN_2"/>
    <property type="match status" value="1"/>
</dbReference>
<dbReference type="Pfam" id="PF00372">
    <property type="entry name" value="Hemocyanin_M"/>
    <property type="match status" value="1"/>
</dbReference>
<dbReference type="PANTHER" id="PTHR11511:SF5">
    <property type="entry name" value="FAT-BODY PROTEIN 1-RELATED"/>
    <property type="match status" value="1"/>
</dbReference>
<dbReference type="PANTHER" id="PTHR11511">
    <property type="entry name" value="LARVAL STORAGE PROTEIN/PHENOLOXIDASE"/>
    <property type="match status" value="1"/>
</dbReference>